<gene>
    <name evidence="1" type="ORF">ELH90_23985</name>
</gene>
<accession>A0A7M3E422</accession>
<sequence>MLEAGRSTFRRRGPCLARAVQLLTEAQDGSRLLFLRNSGRKTASHFSWNCSRGKGGGCFATFCDQGMMYR</sequence>
<evidence type="ECO:0000313" key="1">
    <source>
        <dbReference type="EMBL" id="TAY55615.1"/>
    </source>
</evidence>
<dbReference type="Proteomes" id="UP000292974">
    <property type="component" value="Unassembled WGS sequence"/>
</dbReference>
<name>A0A7M3E422_RHILE</name>
<organism evidence="1 2">
    <name type="scientific">Rhizobium leguminosarum</name>
    <dbReference type="NCBI Taxonomy" id="384"/>
    <lineage>
        <taxon>Bacteria</taxon>
        <taxon>Pseudomonadati</taxon>
        <taxon>Pseudomonadota</taxon>
        <taxon>Alphaproteobacteria</taxon>
        <taxon>Hyphomicrobiales</taxon>
        <taxon>Rhizobiaceae</taxon>
        <taxon>Rhizobium/Agrobacterium group</taxon>
        <taxon>Rhizobium</taxon>
    </lineage>
</organism>
<dbReference type="AlphaFoldDB" id="A0A7M3E422"/>
<protein>
    <submittedName>
        <fullName evidence="1">Uncharacterized protein</fullName>
    </submittedName>
</protein>
<reference evidence="1 2" key="1">
    <citation type="submission" date="2019-02" db="EMBL/GenBank/DDBJ databases">
        <title>The genomic architecture of introgression among sibling species of bacteria.</title>
        <authorList>
            <person name="Cavassim M.I.A."/>
            <person name="Moeskjaer S."/>
            <person name="Moslemi C."/>
            <person name="Fields B."/>
            <person name="Bachmann A."/>
            <person name="Vilhjalmsson B."/>
            <person name="Schierup M.H."/>
            <person name="Young J.P.W."/>
            <person name="Andersen S.U."/>
        </authorList>
    </citation>
    <scope>NUCLEOTIDE SEQUENCE [LARGE SCALE GENOMIC DNA]</scope>
    <source>
        <strain evidence="1 2">SM135B</strain>
    </source>
</reference>
<proteinExistence type="predicted"/>
<evidence type="ECO:0000313" key="2">
    <source>
        <dbReference type="Proteomes" id="UP000292974"/>
    </source>
</evidence>
<comment type="caution">
    <text evidence="1">The sequence shown here is derived from an EMBL/GenBank/DDBJ whole genome shotgun (WGS) entry which is preliminary data.</text>
</comment>
<dbReference type="EMBL" id="SIOP01000001">
    <property type="protein sequence ID" value="TAY55615.1"/>
    <property type="molecule type" value="Genomic_DNA"/>
</dbReference>